<evidence type="ECO:0000313" key="4">
    <source>
        <dbReference type="EMBL" id="MFC4592607.1"/>
    </source>
</evidence>
<dbReference type="Gene3D" id="3.90.730.10">
    <property type="entry name" value="Ribonuclease T2-like"/>
    <property type="match status" value="1"/>
</dbReference>
<accession>A0ABV9ESH2</accession>
<dbReference type="InterPro" id="IPR033130">
    <property type="entry name" value="RNase_T2_His_AS_2"/>
</dbReference>
<name>A0ABV9ESH2_9SPHN</name>
<dbReference type="EMBL" id="JBHSFZ010000001">
    <property type="protein sequence ID" value="MFC4592607.1"/>
    <property type="molecule type" value="Genomic_DNA"/>
</dbReference>
<evidence type="ECO:0000313" key="5">
    <source>
        <dbReference type="Proteomes" id="UP001595957"/>
    </source>
</evidence>
<protein>
    <submittedName>
        <fullName evidence="4">Ribonuclease T</fullName>
    </submittedName>
</protein>
<keyword evidence="3" id="KW-0732">Signal</keyword>
<dbReference type="Proteomes" id="UP001595957">
    <property type="component" value="Unassembled WGS sequence"/>
</dbReference>
<dbReference type="InterPro" id="IPR036430">
    <property type="entry name" value="RNase_T2-like_sf"/>
</dbReference>
<dbReference type="PROSITE" id="PS00531">
    <property type="entry name" value="RNASE_T2_2"/>
    <property type="match status" value="1"/>
</dbReference>
<proteinExistence type="inferred from homology"/>
<feature type="chain" id="PRO_5047067681" evidence="3">
    <location>
        <begin position="20"/>
        <end position="265"/>
    </location>
</feature>
<dbReference type="Pfam" id="PF00445">
    <property type="entry name" value="Ribonuclease_T2"/>
    <property type="match status" value="1"/>
</dbReference>
<evidence type="ECO:0000256" key="1">
    <source>
        <dbReference type="ARBA" id="ARBA00007469"/>
    </source>
</evidence>
<sequence length="265" mass="29139">MHKALAAVLLLAAPGTALAQAAGCSLPAQIPRPRLELPDNGEPRRLLPIGGYTLALSWSPQYCATARGSSSVFQCGGRNGRFGFVLHGLWPEGVGKDWPQYCRATDLLSRQVIRQNLCTTPSAQLLQHEWAKHGSCMTTKPDLYFNLARALYDSIRYPDMNALARRDTLTAGQFAAAFAHANPALKPEMMLVRTTRGNLSELWLCMDRTMEFARCPARQRGVKASSRLRIEPGPAFARLQRPMPIPARRPALILNLDPNAQAPAN</sequence>
<dbReference type="InterPro" id="IPR001568">
    <property type="entry name" value="RNase_T2-like"/>
</dbReference>
<evidence type="ECO:0000256" key="3">
    <source>
        <dbReference type="SAM" id="SignalP"/>
    </source>
</evidence>
<reference evidence="5" key="1">
    <citation type="journal article" date="2019" name="Int. J. Syst. Evol. Microbiol.">
        <title>The Global Catalogue of Microorganisms (GCM) 10K type strain sequencing project: providing services to taxonomists for standard genome sequencing and annotation.</title>
        <authorList>
            <consortium name="The Broad Institute Genomics Platform"/>
            <consortium name="The Broad Institute Genome Sequencing Center for Infectious Disease"/>
            <person name="Wu L."/>
            <person name="Ma J."/>
        </authorList>
    </citation>
    <scope>NUCLEOTIDE SEQUENCE [LARGE SCALE GENOMIC DNA]</scope>
    <source>
        <strain evidence="5">NBRC 103632</strain>
    </source>
</reference>
<keyword evidence="5" id="KW-1185">Reference proteome</keyword>
<dbReference type="RefSeq" id="WP_066524914.1">
    <property type="nucleotide sequence ID" value="NZ_JBHSFZ010000001.1"/>
</dbReference>
<evidence type="ECO:0000256" key="2">
    <source>
        <dbReference type="RuleBase" id="RU004328"/>
    </source>
</evidence>
<organism evidence="4 5">
    <name type="scientific">Sphingobium tyrosinilyticum</name>
    <dbReference type="NCBI Taxonomy" id="2715436"/>
    <lineage>
        <taxon>Bacteria</taxon>
        <taxon>Pseudomonadati</taxon>
        <taxon>Pseudomonadota</taxon>
        <taxon>Alphaproteobacteria</taxon>
        <taxon>Sphingomonadales</taxon>
        <taxon>Sphingomonadaceae</taxon>
        <taxon>Sphingobium</taxon>
    </lineage>
</organism>
<dbReference type="SUPFAM" id="SSF55895">
    <property type="entry name" value="Ribonuclease Rh-like"/>
    <property type="match status" value="1"/>
</dbReference>
<dbReference type="PROSITE" id="PS00530">
    <property type="entry name" value="RNASE_T2_1"/>
    <property type="match status" value="1"/>
</dbReference>
<feature type="signal peptide" evidence="3">
    <location>
        <begin position="1"/>
        <end position="19"/>
    </location>
</feature>
<dbReference type="PANTHER" id="PTHR11240:SF22">
    <property type="entry name" value="RIBONUCLEASE T2"/>
    <property type="match status" value="1"/>
</dbReference>
<gene>
    <name evidence="4" type="ORF">ACFO3E_00160</name>
</gene>
<comment type="caution">
    <text evidence="4">The sequence shown here is derived from an EMBL/GenBank/DDBJ whole genome shotgun (WGS) entry which is preliminary data.</text>
</comment>
<dbReference type="PANTHER" id="PTHR11240">
    <property type="entry name" value="RIBONUCLEASE T2"/>
    <property type="match status" value="1"/>
</dbReference>
<comment type="similarity">
    <text evidence="1 2">Belongs to the RNase T2 family.</text>
</comment>
<dbReference type="InterPro" id="IPR018188">
    <property type="entry name" value="RNase_T2_His_AS_1"/>
</dbReference>